<dbReference type="PANTHER" id="PTHR34205">
    <property type="entry name" value="TRANSMEMBRANE PROTEIN"/>
    <property type="match status" value="1"/>
</dbReference>
<dbReference type="PANTHER" id="PTHR34205:SF2">
    <property type="entry name" value="DUF962 DOMAIN-CONTAINING PROTEIN"/>
    <property type="match status" value="1"/>
</dbReference>
<keyword evidence="1" id="KW-1133">Transmembrane helix</keyword>
<dbReference type="Pfam" id="PF06127">
    <property type="entry name" value="Mpo1-like"/>
    <property type="match status" value="2"/>
</dbReference>
<keyword evidence="1" id="KW-0472">Membrane</keyword>
<accession>A0A6L2KQI1</accession>
<dbReference type="InterPro" id="IPR009305">
    <property type="entry name" value="Mpo1-like"/>
</dbReference>
<protein>
    <submittedName>
        <fullName evidence="2">L-rhamnose-proton symporter like</fullName>
    </submittedName>
</protein>
<evidence type="ECO:0000313" key="2">
    <source>
        <dbReference type="EMBL" id="GEU51556.1"/>
    </source>
</evidence>
<feature type="transmembrane region" description="Helical" evidence="1">
    <location>
        <begin position="360"/>
        <end position="378"/>
    </location>
</feature>
<dbReference type="AlphaFoldDB" id="A0A6L2KQI1"/>
<keyword evidence="1" id="KW-0812">Transmembrane</keyword>
<reference evidence="2" key="1">
    <citation type="journal article" date="2019" name="Sci. Rep.">
        <title>Draft genome of Tanacetum cinerariifolium, the natural source of mosquito coil.</title>
        <authorList>
            <person name="Yamashiro T."/>
            <person name="Shiraishi A."/>
            <person name="Satake H."/>
            <person name="Nakayama K."/>
        </authorList>
    </citation>
    <scope>NUCLEOTIDE SEQUENCE</scope>
</reference>
<comment type="caution">
    <text evidence="2">The sequence shown here is derived from an EMBL/GenBank/DDBJ whole genome shotgun (WGS) entry which is preliminary data.</text>
</comment>
<organism evidence="2">
    <name type="scientific">Tanacetum cinerariifolium</name>
    <name type="common">Dalmatian daisy</name>
    <name type="synonym">Chrysanthemum cinerariifolium</name>
    <dbReference type="NCBI Taxonomy" id="118510"/>
    <lineage>
        <taxon>Eukaryota</taxon>
        <taxon>Viridiplantae</taxon>
        <taxon>Streptophyta</taxon>
        <taxon>Embryophyta</taxon>
        <taxon>Tracheophyta</taxon>
        <taxon>Spermatophyta</taxon>
        <taxon>Magnoliopsida</taxon>
        <taxon>eudicotyledons</taxon>
        <taxon>Gunneridae</taxon>
        <taxon>Pentapetalae</taxon>
        <taxon>asterids</taxon>
        <taxon>campanulids</taxon>
        <taxon>Asterales</taxon>
        <taxon>Asteraceae</taxon>
        <taxon>Asteroideae</taxon>
        <taxon>Anthemideae</taxon>
        <taxon>Anthemidinae</taxon>
        <taxon>Tanacetum</taxon>
    </lineage>
</organism>
<evidence type="ECO:0000256" key="1">
    <source>
        <dbReference type="SAM" id="Phobius"/>
    </source>
</evidence>
<gene>
    <name evidence="2" type="ORF">Tci_023534</name>
</gene>
<dbReference type="EMBL" id="BKCJ010002885">
    <property type="protein sequence ID" value="GEU51556.1"/>
    <property type="molecule type" value="Genomic_DNA"/>
</dbReference>
<proteinExistence type="predicted"/>
<feature type="transmembrane region" description="Helical" evidence="1">
    <location>
        <begin position="99"/>
        <end position="128"/>
    </location>
</feature>
<sequence>MRGGTCVHVPSGVLQRHSAKRTRKCKPTVNNSVGLQVLVGPAIDVTCYSGQVVGLGVVGEWAEHGSGPCDYYVEWAAGSMEDFWLFYMKQHSKPATRRWHFAGTLSSILCLIYAVLFNWCFLFFAPLFGYGLAWYSHFYVEENMPATFGHPIWSLLCDFKMFFFMITGQMDREIKRLGTEATATRRFGRFAILGRGPMLRVYGSGRDPLSDSPGRGARKEPNRVNLDRDIVVGIRKCKPTVKNSVGLQVLVGPAIDVTCYSGQVVGLGVVGEWAEHGSGHGDYYVEWATGSLEEFWLFYMKQHSKPATRRWHFAGTVSSILCLIYAVLFNWCFLFFAPLFGYGLAWYSHFYVEKNMPATFGHPIWSLLCDFKMFFFMITGQMDREIKRLGTEGEGPAAADSSATGSHID</sequence>
<feature type="transmembrane region" description="Helical" evidence="1">
    <location>
        <begin position="311"/>
        <end position="340"/>
    </location>
</feature>
<feature type="transmembrane region" description="Helical" evidence="1">
    <location>
        <begin position="148"/>
        <end position="166"/>
    </location>
</feature>
<name>A0A6L2KQI1_TANCI</name>